<dbReference type="Pfam" id="PF13795">
    <property type="entry name" value="HupE_UreJ_2"/>
    <property type="match status" value="1"/>
</dbReference>
<feature type="transmembrane region" description="Helical" evidence="1">
    <location>
        <begin position="100"/>
        <end position="118"/>
    </location>
</feature>
<feature type="transmembrane region" description="Helical" evidence="1">
    <location>
        <begin position="72"/>
        <end position="94"/>
    </location>
</feature>
<dbReference type="Proteomes" id="UP000193431">
    <property type="component" value="Chromosome"/>
</dbReference>
<organism evidence="2 3">
    <name type="scientific">Nonlabens spongiae</name>
    <dbReference type="NCBI Taxonomy" id="331648"/>
    <lineage>
        <taxon>Bacteria</taxon>
        <taxon>Pseudomonadati</taxon>
        <taxon>Bacteroidota</taxon>
        <taxon>Flavobacteriia</taxon>
        <taxon>Flavobacteriales</taxon>
        <taxon>Flavobacteriaceae</taxon>
        <taxon>Nonlabens</taxon>
    </lineage>
</organism>
<dbReference type="EMBL" id="CP019344">
    <property type="protein sequence ID" value="ARN77517.1"/>
    <property type="molecule type" value="Genomic_DNA"/>
</dbReference>
<dbReference type="OrthoDB" id="9808870at2"/>
<keyword evidence="1" id="KW-0472">Membrane</keyword>
<sequence length="225" mass="25674">MRPVPRIFFILIILILPSLSWAHDVTSADQEILNNGDLWAYIYVGATHMLTGYDHLLFLAGVIFFLKDFWDILKFITAFTLGHCITLIAATYLGFSVNEYFIDAFIALSVFYKGFENLKGFKRIFKSKAPNLLFMVFGFGLIHGLGLSARLQSFEMGQDQFLLKILSFNLGVELGQVLALIPIIFLIRFWQKFNSYKAFYKAANVYLMLAGVALFIWQVYLAISS</sequence>
<dbReference type="InterPro" id="IPR032809">
    <property type="entry name" value="Put_HupE_UreJ"/>
</dbReference>
<evidence type="ECO:0000313" key="3">
    <source>
        <dbReference type="Proteomes" id="UP000193431"/>
    </source>
</evidence>
<gene>
    <name evidence="2" type="ORF">BST97_05695</name>
</gene>
<feature type="transmembrane region" description="Helical" evidence="1">
    <location>
        <begin position="202"/>
        <end position="223"/>
    </location>
</feature>
<protein>
    <recommendedName>
        <fullName evidence="4">HupE / UreJ protein</fullName>
    </recommendedName>
</protein>
<reference evidence="2 3" key="1">
    <citation type="submission" date="2016-11" db="EMBL/GenBank/DDBJ databases">
        <title>Trade-off between light-utilization and light-protection in marine flavobacteria.</title>
        <authorList>
            <person name="Kumagai Y."/>
        </authorList>
    </citation>
    <scope>NUCLEOTIDE SEQUENCE [LARGE SCALE GENOMIC DNA]</scope>
    <source>
        <strain evidence="2 3">JCM 13191</strain>
    </source>
</reference>
<dbReference type="STRING" id="331648.BST97_05695"/>
<accession>A0A1W6MIY0</accession>
<evidence type="ECO:0000313" key="2">
    <source>
        <dbReference type="EMBL" id="ARN77517.1"/>
    </source>
</evidence>
<feature type="transmembrane region" description="Helical" evidence="1">
    <location>
        <begin position="161"/>
        <end position="190"/>
    </location>
</feature>
<feature type="transmembrane region" description="Helical" evidence="1">
    <location>
        <begin position="130"/>
        <end position="149"/>
    </location>
</feature>
<evidence type="ECO:0000256" key="1">
    <source>
        <dbReference type="SAM" id="Phobius"/>
    </source>
</evidence>
<dbReference type="RefSeq" id="WP_085766319.1">
    <property type="nucleotide sequence ID" value="NZ_CP019344.1"/>
</dbReference>
<proteinExistence type="predicted"/>
<keyword evidence="3" id="KW-1185">Reference proteome</keyword>
<feature type="transmembrane region" description="Helical" evidence="1">
    <location>
        <begin position="38"/>
        <end position="65"/>
    </location>
</feature>
<keyword evidence="1" id="KW-1133">Transmembrane helix</keyword>
<dbReference type="AlphaFoldDB" id="A0A1W6MIY0"/>
<name>A0A1W6MIY0_9FLAO</name>
<keyword evidence="1" id="KW-0812">Transmembrane</keyword>
<evidence type="ECO:0008006" key="4">
    <source>
        <dbReference type="Google" id="ProtNLM"/>
    </source>
</evidence>